<feature type="domain" description="F-box" evidence="1">
    <location>
        <begin position="1"/>
        <end position="44"/>
    </location>
</feature>
<dbReference type="InterPro" id="IPR001810">
    <property type="entry name" value="F-box_dom"/>
</dbReference>
<dbReference type="InterPro" id="IPR036047">
    <property type="entry name" value="F-box-like_dom_sf"/>
</dbReference>
<sequence length="628" mass="72765">MAAQLPNEIILEISSFLLTKDRLSCSLTCKRWHYPFQKKLWRDVSIKTNLRLKSIRYNIERSKSTLPSLGHLVCSLSFEITRSNDTWKSLESLKIQIPYSEETKSTAEFIGLLATCGKLHTYELFKGNYPVPAKFEAKDFDKLHQNLQYLKSFKACITLDMDVAPSQHISINRTPALALTTLDLYTCKWSDFGMYYFAHKYPNLNTMRWSTLGTCSRTVSPNNMQQYSAIFDFTTKVLQHLETFEFVTVHVPGSHHSDFWEFLSSLRAPIKNLKYKISISEGRWSTITALSKKLIELFSETLETLSVNNNAPYKSMYKPQLKISSCCLFLVDLKLRCCGMSIGLQNLFDSCVALKRLRIYNAELSCFSRTRNQGQDLKGQKHQEQKHGLRILELHRISTSRKVFSYLSFRCRRLEYMKLNSTYIKGTISGDSQSFLLDMSYTSFKLLHLVDVRFTIFNDQANENCIISMLLLSQQNGLSSTDKNKNGVDPNSTTVPCPSQSFTWFIFFRASYEEEYILWLIKRQDQGDLTPVEYFQMFHFENCPLAWKTSRLLNKNTDIDTTEHLFSVLYRALRNRQKSRDLLVADVDELGTSKEKIIYHLCNQSILANILIDFTSNPLLPKLRDDVE</sequence>
<dbReference type="RefSeq" id="XP_018290475.1">
    <property type="nucleotide sequence ID" value="XM_018431689.1"/>
</dbReference>
<name>A0A162X490_PHYB8</name>
<dbReference type="Gene3D" id="1.20.1280.50">
    <property type="match status" value="1"/>
</dbReference>
<keyword evidence="3" id="KW-1185">Reference proteome</keyword>
<evidence type="ECO:0000313" key="3">
    <source>
        <dbReference type="Proteomes" id="UP000077315"/>
    </source>
</evidence>
<dbReference type="Proteomes" id="UP000077315">
    <property type="component" value="Unassembled WGS sequence"/>
</dbReference>
<dbReference type="InParanoid" id="A0A162X490"/>
<evidence type="ECO:0000313" key="2">
    <source>
        <dbReference type="EMBL" id="OAD72435.1"/>
    </source>
</evidence>
<dbReference type="AlphaFoldDB" id="A0A162X490"/>
<evidence type="ECO:0000259" key="1">
    <source>
        <dbReference type="PROSITE" id="PS50181"/>
    </source>
</evidence>
<accession>A0A162X490</accession>
<protein>
    <recommendedName>
        <fullName evidence="1">F-box domain-containing protein</fullName>
    </recommendedName>
</protein>
<dbReference type="Gene3D" id="3.80.10.10">
    <property type="entry name" value="Ribonuclease Inhibitor"/>
    <property type="match status" value="1"/>
</dbReference>
<dbReference type="Pfam" id="PF12937">
    <property type="entry name" value="F-box-like"/>
    <property type="match status" value="1"/>
</dbReference>
<dbReference type="EMBL" id="KV440983">
    <property type="protein sequence ID" value="OAD72435.1"/>
    <property type="molecule type" value="Genomic_DNA"/>
</dbReference>
<dbReference type="OrthoDB" id="2253782at2759"/>
<proteinExistence type="predicted"/>
<dbReference type="CDD" id="cd09917">
    <property type="entry name" value="F-box_SF"/>
    <property type="match status" value="1"/>
</dbReference>
<dbReference type="GeneID" id="28992595"/>
<dbReference type="VEuPathDB" id="FungiDB:PHYBLDRAFT_146625"/>
<dbReference type="InterPro" id="IPR032675">
    <property type="entry name" value="LRR_dom_sf"/>
</dbReference>
<organism evidence="2 3">
    <name type="scientific">Phycomyces blakesleeanus (strain ATCC 8743b / DSM 1359 / FGSC 10004 / NBRC 33097 / NRRL 1555)</name>
    <dbReference type="NCBI Taxonomy" id="763407"/>
    <lineage>
        <taxon>Eukaryota</taxon>
        <taxon>Fungi</taxon>
        <taxon>Fungi incertae sedis</taxon>
        <taxon>Mucoromycota</taxon>
        <taxon>Mucoromycotina</taxon>
        <taxon>Mucoromycetes</taxon>
        <taxon>Mucorales</taxon>
        <taxon>Phycomycetaceae</taxon>
        <taxon>Phycomyces</taxon>
    </lineage>
</organism>
<dbReference type="PROSITE" id="PS50181">
    <property type="entry name" value="FBOX"/>
    <property type="match status" value="1"/>
</dbReference>
<gene>
    <name evidence="2" type="ORF">PHYBLDRAFT_146625</name>
</gene>
<dbReference type="SUPFAM" id="SSF81383">
    <property type="entry name" value="F-box domain"/>
    <property type="match status" value="1"/>
</dbReference>
<reference evidence="3" key="1">
    <citation type="submission" date="2015-06" db="EMBL/GenBank/DDBJ databases">
        <title>Expansion of signal transduction pathways in fungi by whole-genome duplication.</title>
        <authorList>
            <consortium name="DOE Joint Genome Institute"/>
            <person name="Corrochano L.M."/>
            <person name="Kuo A."/>
            <person name="Marcet-Houben M."/>
            <person name="Polaino S."/>
            <person name="Salamov A."/>
            <person name="Villalobos J.M."/>
            <person name="Alvarez M.I."/>
            <person name="Avalos J."/>
            <person name="Benito E.P."/>
            <person name="Benoit I."/>
            <person name="Burger G."/>
            <person name="Camino L.P."/>
            <person name="Canovas D."/>
            <person name="Cerda-Olmedo E."/>
            <person name="Cheng J.-F."/>
            <person name="Dominguez A."/>
            <person name="Elias M."/>
            <person name="Eslava A.P."/>
            <person name="Glaser F."/>
            <person name="Grimwood J."/>
            <person name="Gutierrez G."/>
            <person name="Heitman J."/>
            <person name="Henrissat B."/>
            <person name="Iturriaga E.A."/>
            <person name="Lang B.F."/>
            <person name="Lavin J.L."/>
            <person name="Lee S."/>
            <person name="Li W."/>
            <person name="Lindquist E."/>
            <person name="Lopez-Garcia S."/>
            <person name="Luque E.M."/>
            <person name="Marcos A.T."/>
            <person name="Martin J."/>
            <person name="McCluskey K."/>
            <person name="Medina H.R."/>
            <person name="Miralles-Duran A."/>
            <person name="Miyazaki A."/>
            <person name="Munoz-Torres E."/>
            <person name="Oguiza J.A."/>
            <person name="Ohm R."/>
            <person name="Olmedo M."/>
            <person name="Orejas M."/>
            <person name="Ortiz-Castellanos L."/>
            <person name="Pisabarro A.G."/>
            <person name="Rodriguez-Romero J."/>
            <person name="Ruiz-Herrera J."/>
            <person name="Ruiz-Vazquez R."/>
            <person name="Sanz C."/>
            <person name="Schackwitz W."/>
            <person name="Schmutz J."/>
            <person name="Shahriari M."/>
            <person name="Shelest E."/>
            <person name="Silva-Franco F."/>
            <person name="Soanes D."/>
            <person name="Syed K."/>
            <person name="Tagua V.G."/>
            <person name="Talbot N.J."/>
            <person name="Thon M."/>
            <person name="De vries R.P."/>
            <person name="Wiebenga A."/>
            <person name="Yadav J.S."/>
            <person name="Braun E.L."/>
            <person name="Baker S."/>
            <person name="Garre V."/>
            <person name="Horwitz B."/>
            <person name="Torres-Martinez S."/>
            <person name="Idnurm A."/>
            <person name="Herrera-Estrella A."/>
            <person name="Gabaldon T."/>
            <person name="Grigoriev I.V."/>
        </authorList>
    </citation>
    <scope>NUCLEOTIDE SEQUENCE [LARGE SCALE GENOMIC DNA]</scope>
    <source>
        <strain evidence="3">NRRL 1555(-)</strain>
    </source>
</reference>
<dbReference type="SMART" id="SM00256">
    <property type="entry name" value="FBOX"/>
    <property type="match status" value="1"/>
</dbReference>